<feature type="chain" id="PRO_5016794519" description="Cysteine rich repeat-containing protein" evidence="1">
    <location>
        <begin position="22"/>
        <end position="73"/>
    </location>
</feature>
<evidence type="ECO:0000256" key="1">
    <source>
        <dbReference type="SAM" id="SignalP"/>
    </source>
</evidence>
<dbReference type="EMBL" id="QURN01000008">
    <property type="protein sequence ID" value="RFC67207.1"/>
    <property type="molecule type" value="Genomic_DNA"/>
</dbReference>
<dbReference type="Pfam" id="PF00839">
    <property type="entry name" value="Cys_rich_FGFR"/>
    <property type="match status" value="1"/>
</dbReference>
<dbReference type="InterPro" id="IPR001893">
    <property type="entry name" value="Cys-rich_GLG1_repeat"/>
</dbReference>
<keyword evidence="3" id="KW-1185">Reference proteome</keyword>
<evidence type="ECO:0000313" key="2">
    <source>
        <dbReference type="EMBL" id="RFC67207.1"/>
    </source>
</evidence>
<comment type="caution">
    <text evidence="2">The sequence shown here is derived from an EMBL/GenBank/DDBJ whole genome shotgun (WGS) entry which is preliminary data.</text>
</comment>
<gene>
    <name evidence="2" type="ORF">DY251_11620</name>
</gene>
<dbReference type="AlphaFoldDB" id="A0A371XD99"/>
<organism evidence="2 3">
    <name type="scientific">Mesorhizobium denitrificans</name>
    <dbReference type="NCBI Taxonomy" id="2294114"/>
    <lineage>
        <taxon>Bacteria</taxon>
        <taxon>Pseudomonadati</taxon>
        <taxon>Pseudomonadota</taxon>
        <taxon>Alphaproteobacteria</taxon>
        <taxon>Hyphomicrobiales</taxon>
        <taxon>Phyllobacteriaceae</taxon>
        <taxon>Mesorhizobium</taxon>
    </lineage>
</organism>
<dbReference type="RefSeq" id="WP_116624081.1">
    <property type="nucleotide sequence ID" value="NZ_QURN01000008.1"/>
</dbReference>
<dbReference type="GO" id="GO:0016020">
    <property type="term" value="C:membrane"/>
    <property type="evidence" value="ECO:0007669"/>
    <property type="project" value="InterPro"/>
</dbReference>
<protein>
    <recommendedName>
        <fullName evidence="4">Cysteine rich repeat-containing protein</fullName>
    </recommendedName>
</protein>
<name>A0A371XD99_9HYPH</name>
<evidence type="ECO:0000313" key="3">
    <source>
        <dbReference type="Proteomes" id="UP000262379"/>
    </source>
</evidence>
<proteinExistence type="predicted"/>
<evidence type="ECO:0008006" key="4">
    <source>
        <dbReference type="Google" id="ProtNLM"/>
    </source>
</evidence>
<keyword evidence="1" id="KW-0732">Signal</keyword>
<accession>A0A371XD99</accession>
<reference evidence="3" key="1">
    <citation type="submission" date="2018-08" db="EMBL/GenBank/DDBJ databases">
        <authorList>
            <person name="Im W.T."/>
        </authorList>
    </citation>
    <scope>NUCLEOTIDE SEQUENCE [LARGE SCALE GENOMIC DNA]</scope>
    <source>
        <strain evidence="3">LA-28</strain>
    </source>
</reference>
<dbReference type="Proteomes" id="UP000262379">
    <property type="component" value="Unassembled WGS sequence"/>
</dbReference>
<sequence length="73" mass="7684">MRIAHIIAFSGALIATSSAHAQTAAEQAACKADYEKFCASVMPGGGRIVKCLNEHLAELSPQCQQVVKANTPK</sequence>
<feature type="signal peptide" evidence="1">
    <location>
        <begin position="1"/>
        <end position="21"/>
    </location>
</feature>